<protein>
    <recommendedName>
        <fullName evidence="8">Major facilitator superfamily (MFS) profile domain-containing protein</fullName>
    </recommendedName>
</protein>
<feature type="transmembrane region" description="Helical" evidence="7">
    <location>
        <begin position="386"/>
        <end position="406"/>
    </location>
</feature>
<organism evidence="9 10">
    <name type="scientific">Oidiodendron maius (strain Zn)</name>
    <dbReference type="NCBI Taxonomy" id="913774"/>
    <lineage>
        <taxon>Eukaryota</taxon>
        <taxon>Fungi</taxon>
        <taxon>Dikarya</taxon>
        <taxon>Ascomycota</taxon>
        <taxon>Pezizomycotina</taxon>
        <taxon>Leotiomycetes</taxon>
        <taxon>Leotiomycetes incertae sedis</taxon>
        <taxon>Myxotrichaceae</taxon>
        <taxon>Oidiodendron</taxon>
    </lineage>
</organism>
<dbReference type="GO" id="GO:0022857">
    <property type="term" value="F:transmembrane transporter activity"/>
    <property type="evidence" value="ECO:0007669"/>
    <property type="project" value="InterPro"/>
</dbReference>
<evidence type="ECO:0000256" key="2">
    <source>
        <dbReference type="ARBA" id="ARBA00022448"/>
    </source>
</evidence>
<feature type="transmembrane region" description="Helical" evidence="7">
    <location>
        <begin position="178"/>
        <end position="196"/>
    </location>
</feature>
<accession>A0A0C3GLE4</accession>
<keyword evidence="5 7" id="KW-0472">Membrane</keyword>
<feature type="transmembrane region" description="Helical" evidence="7">
    <location>
        <begin position="208"/>
        <end position="228"/>
    </location>
</feature>
<dbReference type="Proteomes" id="UP000054321">
    <property type="component" value="Unassembled WGS sequence"/>
</dbReference>
<keyword evidence="2" id="KW-0813">Transport</keyword>
<proteinExistence type="predicted"/>
<reference evidence="10" key="2">
    <citation type="submission" date="2015-01" db="EMBL/GenBank/DDBJ databases">
        <title>Evolutionary Origins and Diversification of the Mycorrhizal Mutualists.</title>
        <authorList>
            <consortium name="DOE Joint Genome Institute"/>
            <consortium name="Mycorrhizal Genomics Consortium"/>
            <person name="Kohler A."/>
            <person name="Kuo A."/>
            <person name="Nagy L.G."/>
            <person name="Floudas D."/>
            <person name="Copeland A."/>
            <person name="Barry K.W."/>
            <person name="Cichocki N."/>
            <person name="Veneault-Fourrey C."/>
            <person name="LaButti K."/>
            <person name="Lindquist E.A."/>
            <person name="Lipzen A."/>
            <person name="Lundell T."/>
            <person name="Morin E."/>
            <person name="Murat C."/>
            <person name="Riley R."/>
            <person name="Ohm R."/>
            <person name="Sun H."/>
            <person name="Tunlid A."/>
            <person name="Henrissat B."/>
            <person name="Grigoriev I.V."/>
            <person name="Hibbett D.S."/>
            <person name="Martin F."/>
        </authorList>
    </citation>
    <scope>NUCLEOTIDE SEQUENCE [LARGE SCALE GENOMIC DNA]</scope>
    <source>
        <strain evidence="10">Zn</strain>
    </source>
</reference>
<dbReference type="EMBL" id="KN832883">
    <property type="protein sequence ID" value="KIM96950.1"/>
    <property type="molecule type" value="Genomic_DNA"/>
</dbReference>
<feature type="domain" description="Major facilitator superfamily (MFS) profile" evidence="8">
    <location>
        <begin position="55"/>
        <end position="543"/>
    </location>
</feature>
<feature type="region of interest" description="Disordered" evidence="6">
    <location>
        <begin position="1"/>
        <end position="41"/>
    </location>
</feature>
<dbReference type="Gene3D" id="1.20.1250.20">
    <property type="entry name" value="MFS general substrate transporter like domains"/>
    <property type="match status" value="1"/>
</dbReference>
<feature type="transmembrane region" description="Helical" evidence="7">
    <location>
        <begin position="315"/>
        <end position="339"/>
    </location>
</feature>
<feature type="transmembrane region" description="Helical" evidence="7">
    <location>
        <begin position="120"/>
        <end position="139"/>
    </location>
</feature>
<keyword evidence="10" id="KW-1185">Reference proteome</keyword>
<dbReference type="PANTHER" id="PTHR23501:SF177">
    <property type="entry name" value="MAJOR FACILITATOR SUPERFAMILY (MFS) PROFILE DOMAIN-CONTAINING PROTEIN-RELATED"/>
    <property type="match status" value="1"/>
</dbReference>
<evidence type="ECO:0000313" key="10">
    <source>
        <dbReference type="Proteomes" id="UP000054321"/>
    </source>
</evidence>
<evidence type="ECO:0000256" key="5">
    <source>
        <dbReference type="ARBA" id="ARBA00023136"/>
    </source>
</evidence>
<evidence type="ECO:0000256" key="1">
    <source>
        <dbReference type="ARBA" id="ARBA00004141"/>
    </source>
</evidence>
<feature type="transmembrane region" description="Helical" evidence="7">
    <location>
        <begin position="249"/>
        <end position="269"/>
    </location>
</feature>
<feature type="transmembrane region" description="Helical" evidence="7">
    <location>
        <begin position="52"/>
        <end position="78"/>
    </location>
</feature>
<dbReference type="InterPro" id="IPR011701">
    <property type="entry name" value="MFS"/>
</dbReference>
<dbReference type="PANTHER" id="PTHR23501">
    <property type="entry name" value="MAJOR FACILITATOR SUPERFAMILY"/>
    <property type="match status" value="1"/>
</dbReference>
<evidence type="ECO:0000256" key="3">
    <source>
        <dbReference type="ARBA" id="ARBA00022692"/>
    </source>
</evidence>
<comment type="subcellular location">
    <subcellularLocation>
        <location evidence="1">Membrane</location>
        <topology evidence="1">Multi-pass membrane protein</topology>
    </subcellularLocation>
</comment>
<dbReference type="InterPro" id="IPR036259">
    <property type="entry name" value="MFS_trans_sf"/>
</dbReference>
<reference evidence="9 10" key="1">
    <citation type="submission" date="2014-04" db="EMBL/GenBank/DDBJ databases">
        <authorList>
            <consortium name="DOE Joint Genome Institute"/>
            <person name="Kuo A."/>
            <person name="Martino E."/>
            <person name="Perotto S."/>
            <person name="Kohler A."/>
            <person name="Nagy L.G."/>
            <person name="Floudas D."/>
            <person name="Copeland A."/>
            <person name="Barry K.W."/>
            <person name="Cichocki N."/>
            <person name="Veneault-Fourrey C."/>
            <person name="LaButti K."/>
            <person name="Lindquist E.A."/>
            <person name="Lipzen A."/>
            <person name="Lundell T."/>
            <person name="Morin E."/>
            <person name="Murat C."/>
            <person name="Sun H."/>
            <person name="Tunlid A."/>
            <person name="Henrissat B."/>
            <person name="Grigoriev I.V."/>
            <person name="Hibbett D.S."/>
            <person name="Martin F."/>
            <person name="Nordberg H.P."/>
            <person name="Cantor M.N."/>
            <person name="Hua S.X."/>
        </authorList>
    </citation>
    <scope>NUCLEOTIDE SEQUENCE [LARGE SCALE GENOMIC DNA]</scope>
    <source>
        <strain evidence="9 10">Zn</strain>
    </source>
</reference>
<dbReference type="HOGENOM" id="CLU_000960_22_1_1"/>
<evidence type="ECO:0000256" key="7">
    <source>
        <dbReference type="SAM" id="Phobius"/>
    </source>
</evidence>
<feature type="transmembrane region" description="Helical" evidence="7">
    <location>
        <begin position="281"/>
        <end position="303"/>
    </location>
</feature>
<keyword evidence="3 7" id="KW-0812">Transmembrane</keyword>
<dbReference type="InterPro" id="IPR020846">
    <property type="entry name" value="MFS_dom"/>
</dbReference>
<feature type="transmembrane region" description="Helical" evidence="7">
    <location>
        <begin position="145"/>
        <end position="166"/>
    </location>
</feature>
<feature type="transmembrane region" description="Helical" evidence="7">
    <location>
        <begin position="446"/>
        <end position="469"/>
    </location>
</feature>
<dbReference type="AlphaFoldDB" id="A0A0C3GLE4"/>
<dbReference type="FunFam" id="1.20.1720.10:FF:000012">
    <property type="entry name" value="MFS toxin efflux pump (AflT)"/>
    <property type="match status" value="1"/>
</dbReference>
<evidence type="ECO:0000259" key="8">
    <source>
        <dbReference type="PROSITE" id="PS50850"/>
    </source>
</evidence>
<dbReference type="Pfam" id="PF07690">
    <property type="entry name" value="MFS_1"/>
    <property type="match status" value="1"/>
</dbReference>
<dbReference type="PROSITE" id="PS50850">
    <property type="entry name" value="MFS"/>
    <property type="match status" value="1"/>
</dbReference>
<feature type="transmembrane region" description="Helical" evidence="7">
    <location>
        <begin position="519"/>
        <end position="540"/>
    </location>
</feature>
<name>A0A0C3GLE4_OIDMZ</name>
<dbReference type="GO" id="GO:0005886">
    <property type="term" value="C:plasma membrane"/>
    <property type="evidence" value="ECO:0007669"/>
    <property type="project" value="TreeGrafter"/>
</dbReference>
<sequence length="560" mass="59147">MAAAQKATFSIERADHNPSSDAASPEISTKEAENGPSEPVTDAAEYPRGLRLIGIMASLILSVFLVSLDRTIIATAIPRITSQFHSLDQVGWYGSAFFLTLGSFQSTWGKGYKYFSMKPTFLFAIFVFEIGSLISGIAQNSTTLIVGRAVAGCGGAGIATGAYTLIALSCPPQHRPAYTGLIGATYGVASVVGPLLGGAFTENITWRWAFYINLPIGGISAAVILFTLKVPKTVQVSEVSLIEKILQMDLLGTFTIMAASLCYLLALQWGGVTKSWADKSVIGTLIGCGLLLILFGVLEWYLGERALLQGRIVKSRIIIVGSAYVILLGGAFFTLVYYLPIYFQSVSGVSPLNSGLRNLGIIIAVSVSTISSGVMISVFGHYVPWMVAGSILASIGAGLIFTLDIGSPSSQWIGYQVLAGMGLGSGFQVPIIAAQASVDITDISSVTAILLFIQTIGGSFFVSAAQSVFANRLLSTLKANAPSVNAVKVLATGAADIRDVFAPDDIHGILISYLDGLHAVFALAIALSGLSLVVAIFAPWRRIDVIRSLKVPPEVPSRKE</sequence>
<dbReference type="CDD" id="cd17502">
    <property type="entry name" value="MFS_Azr1_MDR_like"/>
    <property type="match status" value="1"/>
</dbReference>
<feature type="transmembrane region" description="Helical" evidence="7">
    <location>
        <begin position="412"/>
        <end position="434"/>
    </location>
</feature>
<feature type="transmembrane region" description="Helical" evidence="7">
    <location>
        <begin position="90"/>
        <end position="108"/>
    </location>
</feature>
<evidence type="ECO:0000256" key="4">
    <source>
        <dbReference type="ARBA" id="ARBA00022989"/>
    </source>
</evidence>
<gene>
    <name evidence="9" type="ORF">OIDMADRAFT_131774</name>
</gene>
<evidence type="ECO:0000313" key="9">
    <source>
        <dbReference type="EMBL" id="KIM96950.1"/>
    </source>
</evidence>
<keyword evidence="4 7" id="KW-1133">Transmembrane helix</keyword>
<feature type="transmembrane region" description="Helical" evidence="7">
    <location>
        <begin position="359"/>
        <end position="379"/>
    </location>
</feature>
<dbReference type="InParanoid" id="A0A0C3GLE4"/>
<dbReference type="SUPFAM" id="SSF103473">
    <property type="entry name" value="MFS general substrate transporter"/>
    <property type="match status" value="1"/>
</dbReference>
<evidence type="ECO:0000256" key="6">
    <source>
        <dbReference type="SAM" id="MobiDB-lite"/>
    </source>
</evidence>
<dbReference type="FunFam" id="1.20.1250.20:FF:000196">
    <property type="entry name" value="MFS toxin efflux pump (AflT)"/>
    <property type="match status" value="1"/>
</dbReference>
<dbReference type="FunCoup" id="A0A0C3GLE4">
    <property type="interactions" value="92"/>
</dbReference>
<dbReference type="OrthoDB" id="10021397at2759"/>